<protein>
    <submittedName>
        <fullName evidence="2">Uncharacterized protein</fullName>
    </submittedName>
</protein>
<sequence>MLGETPAWRATSEIFTKVPLLSKRFDCRDVKPVTNGAQWVVTGTKPESGSAPTAFRALHIPIDLVEAAKTPGARERPGRNASRAPTGVSASCR</sequence>
<evidence type="ECO:0000313" key="3">
    <source>
        <dbReference type="Proteomes" id="UP001501442"/>
    </source>
</evidence>
<organism evidence="2 3">
    <name type="scientific">Actinoallomurus vinaceus</name>
    <dbReference type="NCBI Taxonomy" id="1080074"/>
    <lineage>
        <taxon>Bacteria</taxon>
        <taxon>Bacillati</taxon>
        <taxon>Actinomycetota</taxon>
        <taxon>Actinomycetes</taxon>
        <taxon>Streptosporangiales</taxon>
        <taxon>Thermomonosporaceae</taxon>
        <taxon>Actinoallomurus</taxon>
    </lineage>
</organism>
<name>A0ABP8UKL4_9ACTN</name>
<dbReference type="Proteomes" id="UP001501442">
    <property type="component" value="Unassembled WGS sequence"/>
</dbReference>
<proteinExistence type="predicted"/>
<dbReference type="EMBL" id="BAABHK010000010">
    <property type="protein sequence ID" value="GAA4632238.1"/>
    <property type="molecule type" value="Genomic_DNA"/>
</dbReference>
<evidence type="ECO:0000313" key="2">
    <source>
        <dbReference type="EMBL" id="GAA4632238.1"/>
    </source>
</evidence>
<gene>
    <name evidence="2" type="ORF">GCM10023196_064830</name>
</gene>
<feature type="region of interest" description="Disordered" evidence="1">
    <location>
        <begin position="68"/>
        <end position="93"/>
    </location>
</feature>
<accession>A0ABP8UKL4</accession>
<keyword evidence="3" id="KW-1185">Reference proteome</keyword>
<reference evidence="3" key="1">
    <citation type="journal article" date="2019" name="Int. J. Syst. Evol. Microbiol.">
        <title>The Global Catalogue of Microorganisms (GCM) 10K type strain sequencing project: providing services to taxonomists for standard genome sequencing and annotation.</title>
        <authorList>
            <consortium name="The Broad Institute Genomics Platform"/>
            <consortium name="The Broad Institute Genome Sequencing Center for Infectious Disease"/>
            <person name="Wu L."/>
            <person name="Ma J."/>
        </authorList>
    </citation>
    <scope>NUCLEOTIDE SEQUENCE [LARGE SCALE GENOMIC DNA]</scope>
    <source>
        <strain evidence="3">JCM 17939</strain>
    </source>
</reference>
<comment type="caution">
    <text evidence="2">The sequence shown here is derived from an EMBL/GenBank/DDBJ whole genome shotgun (WGS) entry which is preliminary data.</text>
</comment>
<evidence type="ECO:0000256" key="1">
    <source>
        <dbReference type="SAM" id="MobiDB-lite"/>
    </source>
</evidence>